<dbReference type="AlphaFoldDB" id="A0A812R211"/>
<comment type="caution">
    <text evidence="1">The sequence shown here is derived from an EMBL/GenBank/DDBJ whole genome shotgun (WGS) entry which is preliminary data.</text>
</comment>
<dbReference type="Proteomes" id="UP000649617">
    <property type="component" value="Unassembled WGS sequence"/>
</dbReference>
<reference evidence="1" key="1">
    <citation type="submission" date="2021-02" db="EMBL/GenBank/DDBJ databases">
        <authorList>
            <person name="Dougan E. K."/>
            <person name="Rhodes N."/>
            <person name="Thang M."/>
            <person name="Chan C."/>
        </authorList>
    </citation>
    <scope>NUCLEOTIDE SEQUENCE</scope>
</reference>
<dbReference type="EMBL" id="CAJNIZ010018774">
    <property type="protein sequence ID" value="CAE7415600.1"/>
    <property type="molecule type" value="Genomic_DNA"/>
</dbReference>
<proteinExistence type="predicted"/>
<gene>
    <name evidence="1" type="ORF">SPIL2461_LOCUS10240</name>
</gene>
<name>A0A812R211_SYMPI</name>
<evidence type="ECO:0000313" key="2">
    <source>
        <dbReference type="Proteomes" id="UP000649617"/>
    </source>
</evidence>
<evidence type="ECO:0000313" key="1">
    <source>
        <dbReference type="EMBL" id="CAE7415600.1"/>
    </source>
</evidence>
<feature type="non-terminal residue" evidence="1">
    <location>
        <position position="1"/>
    </location>
</feature>
<organism evidence="1 2">
    <name type="scientific">Symbiodinium pilosum</name>
    <name type="common">Dinoflagellate</name>
    <dbReference type="NCBI Taxonomy" id="2952"/>
    <lineage>
        <taxon>Eukaryota</taxon>
        <taxon>Sar</taxon>
        <taxon>Alveolata</taxon>
        <taxon>Dinophyceae</taxon>
        <taxon>Suessiales</taxon>
        <taxon>Symbiodiniaceae</taxon>
        <taxon>Symbiodinium</taxon>
    </lineage>
</organism>
<sequence>MDGDAGFLAPEYRHYDSGMSGDAYVHGDAGSLLSGGSMDDAYASGHHVVVGGDASSLPPGYTYHGGQYYHDGHVVSVDAIPGYQYHDDSAYAMG</sequence>
<protein>
    <submittedName>
        <fullName evidence="1">Uncharacterized protein</fullName>
    </submittedName>
</protein>
<accession>A0A812R211</accession>
<keyword evidence="2" id="KW-1185">Reference proteome</keyword>